<evidence type="ECO:0000313" key="1">
    <source>
        <dbReference type="EMBL" id="GFR12007.1"/>
    </source>
</evidence>
<dbReference type="Proteomes" id="UP000887116">
    <property type="component" value="Unassembled WGS sequence"/>
</dbReference>
<protein>
    <submittedName>
        <fullName evidence="1">Uncharacterized protein</fullName>
    </submittedName>
</protein>
<organism evidence="1 2">
    <name type="scientific">Trichonephila clavata</name>
    <name type="common">Joro spider</name>
    <name type="synonym">Nephila clavata</name>
    <dbReference type="NCBI Taxonomy" id="2740835"/>
    <lineage>
        <taxon>Eukaryota</taxon>
        <taxon>Metazoa</taxon>
        <taxon>Ecdysozoa</taxon>
        <taxon>Arthropoda</taxon>
        <taxon>Chelicerata</taxon>
        <taxon>Arachnida</taxon>
        <taxon>Araneae</taxon>
        <taxon>Araneomorphae</taxon>
        <taxon>Entelegynae</taxon>
        <taxon>Araneoidea</taxon>
        <taxon>Nephilidae</taxon>
        <taxon>Trichonephila</taxon>
    </lineage>
</organism>
<sequence>MEKRALHSDIKRLSLAVLLELYYRTTPIPREVFDAVEDEQEFENVLPALTACSDREYRTIFAKEASLNETIEVSF</sequence>
<proteinExistence type="predicted"/>
<dbReference type="OrthoDB" id="10445580at2759"/>
<gene>
    <name evidence="1" type="ORF">TNCT_614681</name>
</gene>
<accession>A0A8X6LKS0</accession>
<keyword evidence="2" id="KW-1185">Reference proteome</keyword>
<dbReference type="EMBL" id="BMAO01026732">
    <property type="protein sequence ID" value="GFR12007.1"/>
    <property type="molecule type" value="Genomic_DNA"/>
</dbReference>
<dbReference type="AlphaFoldDB" id="A0A8X6LKS0"/>
<evidence type="ECO:0000313" key="2">
    <source>
        <dbReference type="Proteomes" id="UP000887116"/>
    </source>
</evidence>
<comment type="caution">
    <text evidence="1">The sequence shown here is derived from an EMBL/GenBank/DDBJ whole genome shotgun (WGS) entry which is preliminary data.</text>
</comment>
<name>A0A8X6LKS0_TRICU</name>
<reference evidence="1" key="1">
    <citation type="submission" date="2020-07" db="EMBL/GenBank/DDBJ databases">
        <title>Multicomponent nature underlies the extraordinary mechanical properties of spider dragline silk.</title>
        <authorList>
            <person name="Kono N."/>
            <person name="Nakamura H."/>
            <person name="Mori M."/>
            <person name="Yoshida Y."/>
            <person name="Ohtoshi R."/>
            <person name="Malay A.D."/>
            <person name="Moran D.A.P."/>
            <person name="Tomita M."/>
            <person name="Numata K."/>
            <person name="Arakawa K."/>
        </authorList>
    </citation>
    <scope>NUCLEOTIDE SEQUENCE</scope>
</reference>